<evidence type="ECO:0000313" key="3">
    <source>
        <dbReference type="Proteomes" id="UP000037136"/>
    </source>
</evidence>
<sequence length="78" mass="8759">MRSRILRGFVPYISVGRCLSEDFLPAPLCFHFIQARFSSPNNLIVQDESQVEEEARSSPQAQEKKDEGAFQVKALASS</sequence>
<dbReference type="Proteomes" id="UP000037136">
    <property type="component" value="Unassembled WGS sequence"/>
</dbReference>
<feature type="region of interest" description="Disordered" evidence="1">
    <location>
        <begin position="48"/>
        <end position="69"/>
    </location>
</feature>
<dbReference type="OrthoDB" id="2881954at2759"/>
<evidence type="ECO:0000256" key="1">
    <source>
        <dbReference type="SAM" id="MobiDB-lite"/>
    </source>
</evidence>
<name>A0A2A9PI57_OPHUN</name>
<keyword evidence="3" id="KW-1185">Reference proteome</keyword>
<gene>
    <name evidence="2" type="ORF">XA68_10772</name>
</gene>
<dbReference type="AlphaFoldDB" id="A0A2A9PI57"/>
<comment type="caution">
    <text evidence="2">The sequence shown here is derived from an EMBL/GenBank/DDBJ whole genome shotgun (WGS) entry which is preliminary data.</text>
</comment>
<organism evidence="2 3">
    <name type="scientific">Ophiocordyceps unilateralis</name>
    <name type="common">Zombie-ant fungus</name>
    <name type="synonym">Torrubia unilateralis</name>
    <dbReference type="NCBI Taxonomy" id="268505"/>
    <lineage>
        <taxon>Eukaryota</taxon>
        <taxon>Fungi</taxon>
        <taxon>Dikarya</taxon>
        <taxon>Ascomycota</taxon>
        <taxon>Pezizomycotina</taxon>
        <taxon>Sordariomycetes</taxon>
        <taxon>Hypocreomycetidae</taxon>
        <taxon>Hypocreales</taxon>
        <taxon>Ophiocordycipitaceae</taxon>
        <taxon>Ophiocordyceps</taxon>
    </lineage>
</organism>
<protein>
    <submittedName>
        <fullName evidence="2">Uncharacterized protein</fullName>
    </submittedName>
</protein>
<reference evidence="2 3" key="1">
    <citation type="journal article" date="2015" name="BMC Genomics">
        <title>Gene expression during zombie ant biting behavior reflects the complexity underlying fungal parasitic behavioral manipulation.</title>
        <authorList>
            <person name="de Bekker C."/>
            <person name="Ohm R.A."/>
            <person name="Loreto R.G."/>
            <person name="Sebastian A."/>
            <person name="Albert I."/>
            <person name="Merrow M."/>
            <person name="Brachmann A."/>
            <person name="Hughes D.P."/>
        </authorList>
    </citation>
    <scope>NUCLEOTIDE SEQUENCE [LARGE SCALE GENOMIC DNA]</scope>
    <source>
        <strain evidence="2 3">SC16a</strain>
    </source>
</reference>
<reference evidence="2 3" key="2">
    <citation type="journal article" date="2017" name="Sci. Rep.">
        <title>Ant-infecting Ophiocordyceps genomes reveal a high diversity of potential behavioral manipulation genes and a possible major role for enterotoxins.</title>
        <authorList>
            <person name="de Bekker C."/>
            <person name="Ohm R.A."/>
            <person name="Evans H.C."/>
            <person name="Brachmann A."/>
            <person name="Hughes D.P."/>
        </authorList>
    </citation>
    <scope>NUCLEOTIDE SEQUENCE [LARGE SCALE GENOMIC DNA]</scope>
    <source>
        <strain evidence="2 3">SC16a</strain>
    </source>
</reference>
<dbReference type="EMBL" id="LAZP02000121">
    <property type="protein sequence ID" value="PFH60567.1"/>
    <property type="molecule type" value="Genomic_DNA"/>
</dbReference>
<accession>A0A2A9PI57</accession>
<proteinExistence type="predicted"/>
<evidence type="ECO:0000313" key="2">
    <source>
        <dbReference type="EMBL" id="PFH60567.1"/>
    </source>
</evidence>